<organism evidence="3 4">
    <name type="scientific">Pseudomonas taiwanensis</name>
    <dbReference type="NCBI Taxonomy" id="470150"/>
    <lineage>
        <taxon>Bacteria</taxon>
        <taxon>Pseudomonadati</taxon>
        <taxon>Pseudomonadota</taxon>
        <taxon>Gammaproteobacteria</taxon>
        <taxon>Pseudomonadales</taxon>
        <taxon>Pseudomonadaceae</taxon>
        <taxon>Pseudomonas</taxon>
    </lineage>
</organism>
<keyword evidence="2" id="KW-0732">Signal</keyword>
<feature type="compositionally biased region" description="Polar residues" evidence="1">
    <location>
        <begin position="36"/>
        <end position="61"/>
    </location>
</feature>
<evidence type="ECO:0000256" key="1">
    <source>
        <dbReference type="SAM" id="MobiDB-lite"/>
    </source>
</evidence>
<protein>
    <recommendedName>
        <fullName evidence="5">Secreted protein</fullName>
    </recommendedName>
</protein>
<accession>A0ABR6VEC5</accession>
<evidence type="ECO:0000313" key="3">
    <source>
        <dbReference type="EMBL" id="MBC3478510.1"/>
    </source>
</evidence>
<feature type="chain" id="PRO_5045441259" description="Secreted protein" evidence="2">
    <location>
        <begin position="22"/>
        <end position="68"/>
    </location>
</feature>
<feature type="signal peptide" evidence="2">
    <location>
        <begin position="1"/>
        <end position="21"/>
    </location>
</feature>
<name>A0ABR6VEC5_9PSED</name>
<dbReference type="RefSeq" id="WP_023382568.1">
    <property type="nucleotide sequence ID" value="NZ_JABWRR010000024.1"/>
</dbReference>
<reference evidence="3 4" key="1">
    <citation type="journal article" date="2020" name="Microorganisms">
        <title>Reliable Identification of Environmental Pseudomonas Isolates Using the rpoD Gene.</title>
        <authorList>
            <consortium name="The Broad Institute Genome Sequencing Platform"/>
            <person name="Girard L."/>
            <person name="Lood C."/>
            <person name="Rokni-Zadeh H."/>
            <person name="van Noort V."/>
            <person name="Lavigne R."/>
            <person name="De Mot R."/>
        </authorList>
    </citation>
    <scope>NUCLEOTIDE SEQUENCE [LARGE SCALE GENOMIC DNA]</scope>
    <source>
        <strain evidence="3 4">RW7P2</strain>
    </source>
</reference>
<dbReference type="EMBL" id="JABWRS010000024">
    <property type="protein sequence ID" value="MBC3478510.1"/>
    <property type="molecule type" value="Genomic_DNA"/>
</dbReference>
<keyword evidence="4" id="KW-1185">Reference proteome</keyword>
<evidence type="ECO:0008006" key="5">
    <source>
        <dbReference type="Google" id="ProtNLM"/>
    </source>
</evidence>
<sequence>MNSVKAVVMAATFGMANLAHAEGGGDRTFMRMEAARQSSQQAYQLTQENNDQTPVAAQQDQHTGHKHC</sequence>
<dbReference type="Proteomes" id="UP000628086">
    <property type="component" value="Unassembled WGS sequence"/>
</dbReference>
<feature type="region of interest" description="Disordered" evidence="1">
    <location>
        <begin position="34"/>
        <end position="68"/>
    </location>
</feature>
<comment type="caution">
    <text evidence="3">The sequence shown here is derived from an EMBL/GenBank/DDBJ whole genome shotgun (WGS) entry which is preliminary data.</text>
</comment>
<gene>
    <name evidence="3" type="ORF">HU747_23275</name>
</gene>
<proteinExistence type="predicted"/>
<evidence type="ECO:0000313" key="4">
    <source>
        <dbReference type="Proteomes" id="UP000628086"/>
    </source>
</evidence>
<dbReference type="NCBIfam" id="NF041599">
    <property type="entry name" value="reg_PtrA_PA2808"/>
    <property type="match status" value="1"/>
</dbReference>
<evidence type="ECO:0000256" key="2">
    <source>
        <dbReference type="SAM" id="SignalP"/>
    </source>
</evidence>